<feature type="transmembrane region" description="Helical" evidence="1">
    <location>
        <begin position="6"/>
        <end position="24"/>
    </location>
</feature>
<dbReference type="InterPro" id="IPR021279">
    <property type="entry name" value="DUF2721"/>
</dbReference>
<proteinExistence type="predicted"/>
<evidence type="ECO:0008006" key="4">
    <source>
        <dbReference type="Google" id="ProtNLM"/>
    </source>
</evidence>
<evidence type="ECO:0000256" key="1">
    <source>
        <dbReference type="SAM" id="Phobius"/>
    </source>
</evidence>
<reference evidence="2 3" key="1">
    <citation type="journal article" date="2018" name="Syst. Appl. Microbiol.">
        <title>Abditibacterium utsteinense sp. nov., the first cultivated member of candidate phylum FBP, isolated from ice-free Antarctic soil samples.</title>
        <authorList>
            <person name="Tahon G."/>
            <person name="Tytgat B."/>
            <person name="Lebbe L."/>
            <person name="Carlier A."/>
            <person name="Willems A."/>
        </authorList>
    </citation>
    <scope>NUCLEOTIDE SEQUENCE [LARGE SCALE GENOMIC DNA]</scope>
    <source>
        <strain evidence="2 3">LMG 29911</strain>
    </source>
</reference>
<feature type="transmembrane region" description="Helical" evidence="1">
    <location>
        <begin position="65"/>
        <end position="84"/>
    </location>
</feature>
<dbReference type="AlphaFoldDB" id="A0A2S8SWW3"/>
<sequence length="135" mass="15300">MELTLQTPALLFPTISLLILAYTNRYLHLGTLIRNLHAQHKEKPDPLIIAQLGNLRFRINLIKNMQFMGVSSLFCCVLCMLVLFTGHETIGQWIFLLSLALMMGSLSFSLWEIQLSAVALNLHLSDLESEENSRS</sequence>
<dbReference type="EMBL" id="NIGF01000001">
    <property type="protein sequence ID" value="PQV65287.1"/>
    <property type="molecule type" value="Genomic_DNA"/>
</dbReference>
<dbReference type="InParanoid" id="A0A2S8SWW3"/>
<organism evidence="2 3">
    <name type="scientific">Abditibacterium utsteinense</name>
    <dbReference type="NCBI Taxonomy" id="1960156"/>
    <lineage>
        <taxon>Bacteria</taxon>
        <taxon>Pseudomonadati</taxon>
        <taxon>Abditibacteriota</taxon>
        <taxon>Abditibacteriia</taxon>
        <taxon>Abditibacteriales</taxon>
        <taxon>Abditibacteriaceae</taxon>
        <taxon>Abditibacterium</taxon>
    </lineage>
</organism>
<dbReference type="RefSeq" id="WP_105482038.1">
    <property type="nucleotide sequence ID" value="NZ_NIGF01000001.1"/>
</dbReference>
<name>A0A2S8SWW3_9BACT</name>
<dbReference type="OrthoDB" id="9813525at2"/>
<dbReference type="Pfam" id="PF11026">
    <property type="entry name" value="DUF2721"/>
    <property type="match status" value="1"/>
</dbReference>
<keyword evidence="1" id="KW-1133">Transmembrane helix</keyword>
<comment type="caution">
    <text evidence="2">The sequence shown here is derived from an EMBL/GenBank/DDBJ whole genome shotgun (WGS) entry which is preliminary data.</text>
</comment>
<keyword evidence="1" id="KW-0812">Transmembrane</keyword>
<feature type="transmembrane region" description="Helical" evidence="1">
    <location>
        <begin position="90"/>
        <end position="111"/>
    </location>
</feature>
<accession>A0A2S8SWW3</accession>
<keyword evidence="3" id="KW-1185">Reference proteome</keyword>
<protein>
    <recommendedName>
        <fullName evidence="4">DUF2721 domain-containing protein</fullName>
    </recommendedName>
</protein>
<dbReference type="Proteomes" id="UP000237684">
    <property type="component" value="Unassembled WGS sequence"/>
</dbReference>
<gene>
    <name evidence="2" type="ORF">B1R32_10125</name>
</gene>
<keyword evidence="1" id="KW-0472">Membrane</keyword>
<evidence type="ECO:0000313" key="3">
    <source>
        <dbReference type="Proteomes" id="UP000237684"/>
    </source>
</evidence>
<evidence type="ECO:0000313" key="2">
    <source>
        <dbReference type="EMBL" id="PQV65287.1"/>
    </source>
</evidence>